<proteinExistence type="predicted"/>
<dbReference type="AlphaFoldDB" id="A9U8B8"/>
<gene>
    <name evidence="1" type="ORF">PHYPADRAFT_104323</name>
</gene>
<organism>
    <name type="scientific">Physcomitrium patens</name>
    <name type="common">Spreading-leaved earth moss</name>
    <name type="synonym">Physcomitrella patens</name>
    <dbReference type="NCBI Taxonomy" id="3218"/>
    <lineage>
        <taxon>Eukaryota</taxon>
        <taxon>Viridiplantae</taxon>
        <taxon>Streptophyta</taxon>
        <taxon>Embryophyta</taxon>
        <taxon>Bryophyta</taxon>
        <taxon>Bryophytina</taxon>
        <taxon>Bryopsida</taxon>
        <taxon>Funariidae</taxon>
        <taxon>Funariales</taxon>
        <taxon>Funariaceae</taxon>
        <taxon>Physcomitrium</taxon>
    </lineage>
</organism>
<sequence length="215" mass="25023">MQLRGHAVQRDVFREVRLDIRDDPLRIGLLGRGRKGAFCLRLQGNFMDEQQQLGEGNEKPVMRERIAGGIEQAEPLQQRLQPFLIGSLQRETDVVALFERLQNVALDEWRPQQLAGKRRIEVDDRPDVVDLRIHFRIMQRRAVEKNQIPGLQINDFVSDQIGAFAAVEIIDFVIQMGMEGGRYSRSIMKRFNRKLELLAQRHFWTAPYVESFLLT</sequence>
<protein>
    <submittedName>
        <fullName evidence="1">Predicted protein</fullName>
    </submittedName>
</protein>
<name>A9U8B8_PHYPA</name>
<dbReference type="HOGENOM" id="CLU_1285169_0_0_1"/>
<evidence type="ECO:0000313" key="1">
    <source>
        <dbReference type="EMBL" id="EDQ48085.1"/>
    </source>
</evidence>
<accession>A9U8B8</accession>
<reference evidence="1" key="1">
    <citation type="journal article" date="2008" name="Science">
        <title>The Physcomitrella genome reveals evolutionary insights into the conquest of land by plants.</title>
        <authorList>
            <person name="Rensing S."/>
            <person name="Lang D."/>
            <person name="Zimmer A."/>
            <person name="Terry A."/>
            <person name="Salamov A."/>
            <person name="Shapiro H."/>
            <person name="Nishiyama T."/>
            <person name="Perroud P.-F."/>
            <person name="Lindquist E."/>
            <person name="Kamisugi Y."/>
            <person name="Tanahashi T."/>
            <person name="Sakakibara K."/>
            <person name="Fujita T."/>
            <person name="Oishi K."/>
            <person name="Shin-I T."/>
            <person name="Kuroki Y."/>
            <person name="Toyoda A."/>
            <person name="Suzuki Y."/>
            <person name="Hashimoto A."/>
            <person name="Yamaguchi K."/>
            <person name="Sugano A."/>
            <person name="Kohara Y."/>
            <person name="Fujiyama A."/>
            <person name="Anterola A."/>
            <person name="Aoki S."/>
            <person name="Ashton N."/>
            <person name="Barbazuk W.B."/>
            <person name="Barker E."/>
            <person name="Bennetzen J."/>
            <person name="Bezanilla M."/>
            <person name="Blankenship R."/>
            <person name="Cho S.H."/>
            <person name="Dutcher S."/>
            <person name="Estelle M."/>
            <person name="Fawcett J.A."/>
            <person name="Gundlach H."/>
            <person name="Hanada K."/>
            <person name="Heyl A."/>
            <person name="Hicks K.A."/>
            <person name="Hugh J."/>
            <person name="Lohr M."/>
            <person name="Mayer K."/>
            <person name="Melkozernov A."/>
            <person name="Murata T."/>
            <person name="Nelson D."/>
            <person name="Pils B."/>
            <person name="Prigge M."/>
            <person name="Reiss B."/>
            <person name="Renner T."/>
            <person name="Rombauts S."/>
            <person name="Rushton P."/>
            <person name="Sanderfoot A."/>
            <person name="Schween G."/>
            <person name="Shiu S.-H."/>
            <person name="Stueber K."/>
            <person name="Theodoulou F.L."/>
            <person name="Tu H."/>
            <person name="Van de Peer Y."/>
            <person name="Verrier P.J."/>
            <person name="Waters E."/>
            <person name="Wood A."/>
            <person name="Yang L."/>
            <person name="Cove D."/>
            <person name="Cuming A."/>
            <person name="Hasebe M."/>
            <person name="Lucas S."/>
            <person name="Mishler D.B."/>
            <person name="Reski R."/>
            <person name="Grigoriev I."/>
            <person name="Quatrano R.S."/>
            <person name="Boore J.L."/>
        </authorList>
    </citation>
    <scope>NUCLEOTIDE SEQUENCE [LARGE SCALE GENOMIC DNA]</scope>
</reference>
<dbReference type="EMBL" id="DS546932">
    <property type="protein sequence ID" value="EDQ48085.1"/>
    <property type="molecule type" value="Genomic_DNA"/>
</dbReference>